<evidence type="ECO:0000256" key="2">
    <source>
        <dbReference type="SAM" id="Phobius"/>
    </source>
</evidence>
<dbReference type="Pfam" id="PF04646">
    <property type="entry name" value="DUF604"/>
    <property type="match status" value="1"/>
</dbReference>
<organism evidence="3 4">
    <name type="scientific">Sphagnum jensenii</name>
    <dbReference type="NCBI Taxonomy" id="128206"/>
    <lineage>
        <taxon>Eukaryota</taxon>
        <taxon>Viridiplantae</taxon>
        <taxon>Streptophyta</taxon>
        <taxon>Embryophyta</taxon>
        <taxon>Bryophyta</taxon>
        <taxon>Sphagnophytina</taxon>
        <taxon>Sphagnopsida</taxon>
        <taxon>Sphagnales</taxon>
        <taxon>Sphagnaceae</taxon>
        <taxon>Sphagnum</taxon>
    </lineage>
</organism>
<dbReference type="Proteomes" id="UP001497522">
    <property type="component" value="Chromosome 5"/>
</dbReference>
<evidence type="ECO:0000313" key="4">
    <source>
        <dbReference type="Proteomes" id="UP001497522"/>
    </source>
</evidence>
<evidence type="ECO:0008006" key="5">
    <source>
        <dbReference type="Google" id="ProtNLM"/>
    </source>
</evidence>
<dbReference type="InterPro" id="IPR006740">
    <property type="entry name" value="DUF604"/>
</dbReference>
<proteinExistence type="predicted"/>
<feature type="transmembrane region" description="Helical" evidence="2">
    <location>
        <begin position="33"/>
        <end position="55"/>
    </location>
</feature>
<keyword evidence="2" id="KW-1133">Transmembrane helix</keyword>
<evidence type="ECO:0000313" key="3">
    <source>
        <dbReference type="EMBL" id="CAK9875929.1"/>
    </source>
</evidence>
<sequence>MMARGSGGGGGTKKLQIGDLLQTGIIMVYSRSISIAVVAIAVVCFCIYILQILILDTAAGLNPYSRTSLLQCTLLDQNQSSIHQITSESSRSNSSRTQNPYTQQQQQEEQQQNNNTNNIHIISELNESPGPKSRSGGGTELSRIVFGIATAAKNWSRRKEYVKLWWNSSSCCNNRNNNSSCCNNNNNNNNNSSCSSTRMRGFVWLDEEVNETTHWSEDWPPYKISEDVSDKSKFNWSGAKRKWGVRISRIVSETFRLGLPNVDWFVLGDDDTFFFPQNLVKVLSRYDHTQMRYIGSFSETHSQNIMLFSYNMAFGGGGFAISFPLAQALAQMQDECNFRYGQMFGSDDRLYACISELGVPLTKNPGFHQMDINGDPFGILAAHPVTPILSIHHLDAISPIFPNKTRLQALQKLTQAAEVESGSVVQQSICYDKELKWSFSVSWGYVVHIHAGFLTPHEMVLPIQTFASIHRKWDKSEFSFTTRAYSKDPCTHPIRYFVESVQGPNSNFSRGLLESVYSKEHNEKRAKSNCGQQLMGPLTSVNQIRVWKEPIHEDWYQTPRRSCCKIQSWDKEEIGIHIGTCQDGEFLVGNH</sequence>
<dbReference type="Gene3D" id="3.90.550.50">
    <property type="match status" value="1"/>
</dbReference>
<keyword evidence="2" id="KW-0472">Membrane</keyword>
<evidence type="ECO:0000256" key="1">
    <source>
        <dbReference type="SAM" id="MobiDB-lite"/>
    </source>
</evidence>
<dbReference type="PANTHER" id="PTHR10811">
    <property type="entry name" value="FRINGE-RELATED"/>
    <property type="match status" value="1"/>
</dbReference>
<keyword evidence="2" id="KW-0812">Transmembrane</keyword>
<reference evidence="3" key="1">
    <citation type="submission" date="2024-03" db="EMBL/GenBank/DDBJ databases">
        <authorList>
            <consortium name="ELIXIR-Norway"/>
            <consortium name="Elixir Norway"/>
        </authorList>
    </citation>
    <scope>NUCLEOTIDE SEQUENCE</scope>
</reference>
<feature type="compositionally biased region" description="Low complexity" evidence="1">
    <location>
        <begin position="87"/>
        <end position="113"/>
    </location>
</feature>
<protein>
    <recommendedName>
        <fullName evidence="5">Glycosyltransferase</fullName>
    </recommendedName>
</protein>
<accession>A0ABP1BL61</accession>
<dbReference type="EMBL" id="OZ023706">
    <property type="protein sequence ID" value="CAK9875929.1"/>
    <property type="molecule type" value="Genomic_DNA"/>
</dbReference>
<keyword evidence="4" id="KW-1185">Reference proteome</keyword>
<feature type="region of interest" description="Disordered" evidence="1">
    <location>
        <begin position="83"/>
        <end position="113"/>
    </location>
</feature>
<name>A0ABP1BL61_9BRYO</name>
<gene>
    <name evidence="3" type="ORF">CSSPJE1EN2_LOCUS18151</name>
</gene>